<evidence type="ECO:0000256" key="1">
    <source>
        <dbReference type="ARBA" id="ARBA00004632"/>
    </source>
</evidence>
<evidence type="ECO:0000256" key="3">
    <source>
        <dbReference type="ARBA" id="ARBA00023136"/>
    </source>
</evidence>
<sequence length="247" mass="27884">MPQARSPEEGQRPPAGDKLANGIRNNKVAWNLASRLYRLEGFRKSEVAAYLQKNNDFSRAVAEEYLSFFQFGGQSLDRALRSFLQALVLSGETQERERILYQFSRRFHHCNLGVFPSVDSVHTLTCAIMLLNTDLHGQNIGKSMSCQEFITNLNGLRDGGNFPKELLKALYWSIRSEKLEWAVDEEDAAASWRSTACGRSTWSTRKPATRPTWSCWWPACTAPPMLWTCGRSSWGGKLEALRSPSSA</sequence>
<evidence type="ECO:0000256" key="4">
    <source>
        <dbReference type="ARBA" id="ARBA00023273"/>
    </source>
</evidence>
<dbReference type="PROSITE" id="PS50190">
    <property type="entry name" value="SEC7"/>
    <property type="match status" value="1"/>
</dbReference>
<feature type="domain" description="SEC7" evidence="6">
    <location>
        <begin position="5"/>
        <end position="177"/>
    </location>
</feature>
<dbReference type="AlphaFoldDB" id="Q4R8P3"/>
<reference evidence="7" key="1">
    <citation type="journal article" date="2005" name="Mol. Biol. Evol.">
        <title>Substitution rate and structural divergence of 5'UTR evolution: comparative analysis between human and cynomolgus monkey cDNAs.</title>
        <authorList>
            <person name="Osada N."/>
            <person name="Hirata M."/>
            <person name="Tanuma R."/>
            <person name="Kusuda J."/>
            <person name="Hida M."/>
            <person name="Suzuki Y."/>
            <person name="Sugano S."/>
            <person name="Gojobori T."/>
            <person name="Shen C.K."/>
            <person name="Wu C.I."/>
            <person name="Hashimoto K."/>
        </authorList>
    </citation>
    <scope>NUCLEOTIDE SEQUENCE</scope>
</reference>
<evidence type="ECO:0000256" key="5">
    <source>
        <dbReference type="SAM" id="MobiDB-lite"/>
    </source>
</evidence>
<dbReference type="GO" id="GO:0005085">
    <property type="term" value="F:guanyl-nucleotide exchange factor activity"/>
    <property type="evidence" value="ECO:0007669"/>
    <property type="project" value="InterPro"/>
</dbReference>
<keyword evidence="4" id="KW-0966">Cell projection</keyword>
<name>Q4R8P3_MACFA</name>
<dbReference type="InterPro" id="IPR023394">
    <property type="entry name" value="Sec7_C_sf"/>
</dbReference>
<protein>
    <submittedName>
        <fullName evidence="7">Testis cDNA clone: QtsA-11907, similar to human SEC7 homolog (TIC)</fullName>
    </submittedName>
</protein>
<organism evidence="7">
    <name type="scientific">Macaca fascicularis</name>
    <name type="common">Crab-eating macaque</name>
    <name type="synonym">Cynomolgus monkey</name>
    <dbReference type="NCBI Taxonomy" id="9541"/>
    <lineage>
        <taxon>Eukaryota</taxon>
        <taxon>Metazoa</taxon>
        <taxon>Chordata</taxon>
        <taxon>Craniata</taxon>
        <taxon>Vertebrata</taxon>
        <taxon>Euteleostomi</taxon>
        <taxon>Mammalia</taxon>
        <taxon>Eutheria</taxon>
        <taxon>Euarchontoglires</taxon>
        <taxon>Primates</taxon>
        <taxon>Haplorrhini</taxon>
        <taxon>Catarrhini</taxon>
        <taxon>Cercopithecidae</taxon>
        <taxon>Cercopithecinae</taxon>
        <taxon>Macaca</taxon>
    </lineage>
</organism>
<dbReference type="SMART" id="SM00222">
    <property type="entry name" value="Sec7"/>
    <property type="match status" value="1"/>
</dbReference>
<reference evidence="7" key="2">
    <citation type="submission" date="2005-06" db="EMBL/GenBank/DDBJ databases">
        <title>DNA sequences of macaque genes expressed in brain or testis and its evolutionary implications.</title>
        <authorList>
            <consortium name="International consortium for macaque cDNA sequencing and analysis"/>
        </authorList>
    </citation>
    <scope>NUCLEOTIDE SEQUENCE</scope>
</reference>
<evidence type="ECO:0000313" key="7">
    <source>
        <dbReference type="EMBL" id="BAE00528.1"/>
    </source>
</evidence>
<dbReference type="PANTHER" id="PTHR10663:SF338">
    <property type="entry name" value="PH AND SEC7 DOMAIN-CONTAINING PROTEIN 4"/>
    <property type="match status" value="1"/>
</dbReference>
<dbReference type="GO" id="GO:0032587">
    <property type="term" value="C:ruffle membrane"/>
    <property type="evidence" value="ECO:0007669"/>
    <property type="project" value="UniProtKB-SubCell"/>
</dbReference>
<keyword evidence="2" id="KW-1003">Cell membrane</keyword>
<dbReference type="CDD" id="cd00171">
    <property type="entry name" value="Sec7"/>
    <property type="match status" value="1"/>
</dbReference>
<proteinExistence type="evidence at transcript level"/>
<evidence type="ECO:0000259" key="6">
    <source>
        <dbReference type="PROSITE" id="PS50190"/>
    </source>
</evidence>
<dbReference type="GO" id="GO:0032012">
    <property type="term" value="P:regulation of ARF protein signal transduction"/>
    <property type="evidence" value="ECO:0007669"/>
    <property type="project" value="InterPro"/>
</dbReference>
<feature type="region of interest" description="Disordered" evidence="5">
    <location>
        <begin position="1"/>
        <end position="20"/>
    </location>
</feature>
<accession>Q4R8P3</accession>
<dbReference type="EMBL" id="AB168407">
    <property type="protein sequence ID" value="BAE00528.1"/>
    <property type="molecule type" value="mRNA"/>
</dbReference>
<feature type="compositionally biased region" description="Basic and acidic residues" evidence="5">
    <location>
        <begin position="1"/>
        <end position="11"/>
    </location>
</feature>
<comment type="subcellular location">
    <subcellularLocation>
        <location evidence="1">Cell projection</location>
        <location evidence="1">Ruffle membrane</location>
    </subcellularLocation>
</comment>
<dbReference type="InterPro" id="IPR035999">
    <property type="entry name" value="Sec7_dom_sf"/>
</dbReference>
<dbReference type="FunFam" id="1.10.1000.11:FF:000004">
    <property type="entry name" value="PH and SEC7 domain-containing protein 2"/>
    <property type="match status" value="1"/>
</dbReference>
<dbReference type="InterPro" id="IPR000904">
    <property type="entry name" value="Sec7_dom"/>
</dbReference>
<dbReference type="Gene3D" id="1.10.1000.11">
    <property type="entry name" value="Arf Nucleotide-binding Site Opener,domain 2"/>
    <property type="match status" value="1"/>
</dbReference>
<dbReference type="SUPFAM" id="SSF48425">
    <property type="entry name" value="Sec7 domain"/>
    <property type="match status" value="1"/>
</dbReference>
<keyword evidence="3" id="KW-0472">Membrane</keyword>
<evidence type="ECO:0000256" key="2">
    <source>
        <dbReference type="ARBA" id="ARBA00022475"/>
    </source>
</evidence>
<dbReference type="PANTHER" id="PTHR10663">
    <property type="entry name" value="GUANYL-NUCLEOTIDE EXCHANGE FACTOR"/>
    <property type="match status" value="1"/>
</dbReference>
<dbReference type="Pfam" id="PF01369">
    <property type="entry name" value="Sec7"/>
    <property type="match status" value="1"/>
</dbReference>